<feature type="transmembrane region" description="Helical" evidence="1">
    <location>
        <begin position="12"/>
        <end position="33"/>
    </location>
</feature>
<proteinExistence type="predicted"/>
<sequence>MRDREVSEAPNYTNAALVMGAVNLIWIFIVLWAVFGFHIVLAAGWLINWAITRLLLRRA</sequence>
<organism evidence="2 3">
    <name type="scientific">Roseovarius rhodophyticola</name>
    <dbReference type="NCBI Taxonomy" id="3080827"/>
    <lineage>
        <taxon>Bacteria</taxon>
        <taxon>Pseudomonadati</taxon>
        <taxon>Pseudomonadota</taxon>
        <taxon>Alphaproteobacteria</taxon>
        <taxon>Rhodobacterales</taxon>
        <taxon>Roseobacteraceae</taxon>
        <taxon>Roseovarius</taxon>
    </lineage>
</organism>
<evidence type="ECO:0000313" key="3">
    <source>
        <dbReference type="Proteomes" id="UP001281305"/>
    </source>
</evidence>
<protein>
    <recommendedName>
        <fullName evidence="4">Histidinol phosphate aminotransferase</fullName>
    </recommendedName>
</protein>
<gene>
    <name evidence="2" type="ORF">RZS32_003770</name>
</gene>
<evidence type="ECO:0000313" key="2">
    <source>
        <dbReference type="EMBL" id="WYK19011.1"/>
    </source>
</evidence>
<accession>A0ABZ2TH14</accession>
<feature type="transmembrane region" description="Helical" evidence="1">
    <location>
        <begin position="39"/>
        <end position="56"/>
    </location>
</feature>
<dbReference type="EMBL" id="CP146606">
    <property type="protein sequence ID" value="WYK19011.1"/>
    <property type="molecule type" value="Genomic_DNA"/>
</dbReference>
<reference evidence="2 3" key="1">
    <citation type="submission" date="2024-02" db="EMBL/GenBank/DDBJ databases">
        <title>Roseovarius strain W115 nov., isolated from a marine algae.</title>
        <authorList>
            <person name="Lee M.W."/>
            <person name="Lee J.K."/>
            <person name="Kim J.M."/>
            <person name="Choi D.G."/>
            <person name="Baek J.H."/>
            <person name="Bayburt H."/>
            <person name="Jung J.J."/>
            <person name="Han D.M."/>
            <person name="Jeon C.O."/>
        </authorList>
    </citation>
    <scope>NUCLEOTIDE SEQUENCE [LARGE SCALE GENOMIC DNA]</scope>
    <source>
        <strain evidence="2 3">W115</strain>
    </source>
</reference>
<keyword evidence="3" id="KW-1185">Reference proteome</keyword>
<keyword evidence="1" id="KW-1133">Transmembrane helix</keyword>
<evidence type="ECO:0008006" key="4">
    <source>
        <dbReference type="Google" id="ProtNLM"/>
    </source>
</evidence>
<dbReference type="Proteomes" id="UP001281305">
    <property type="component" value="Chromosome"/>
</dbReference>
<evidence type="ECO:0000256" key="1">
    <source>
        <dbReference type="SAM" id="Phobius"/>
    </source>
</evidence>
<keyword evidence="1" id="KW-0812">Transmembrane</keyword>
<name>A0ABZ2TH14_9RHOB</name>
<dbReference type="RefSeq" id="WP_317055695.1">
    <property type="nucleotide sequence ID" value="NZ_CP146606.1"/>
</dbReference>
<keyword evidence="1" id="KW-0472">Membrane</keyword>